<dbReference type="Proteomes" id="UP000054858">
    <property type="component" value="Unassembled WGS sequence"/>
</dbReference>
<evidence type="ECO:0000313" key="2">
    <source>
        <dbReference type="EMBL" id="KTD37159.1"/>
    </source>
</evidence>
<dbReference type="RefSeq" id="WP_025385570.1">
    <property type="nucleotide sequence ID" value="NZ_LCUA01000040.1"/>
</dbReference>
<comment type="caution">
    <text evidence="2">The sequence shown here is derived from an EMBL/GenBank/DDBJ whole genome shotgun (WGS) entry which is preliminary data.</text>
</comment>
<proteinExistence type="predicted"/>
<keyword evidence="1" id="KW-0732">Signal</keyword>
<accession>A0A0W0WXX4</accession>
<sequence length="74" mass="8479">MNKYIIGLLWVLFFLPAQAADVSEEAMQAQQSDQALCVQQQLTLCIDKCRSREDNHCMQLCKENIKNECRDAGE</sequence>
<reference evidence="2 3" key="1">
    <citation type="submission" date="2015-11" db="EMBL/GenBank/DDBJ databases">
        <title>Genomic analysis of 38 Legionella species identifies large and diverse effector repertoires.</title>
        <authorList>
            <person name="Burstein D."/>
            <person name="Amaro F."/>
            <person name="Zusman T."/>
            <person name="Lifshitz Z."/>
            <person name="Cohen O."/>
            <person name="Gilbert J.A."/>
            <person name="Pupko T."/>
            <person name="Shuman H.A."/>
            <person name="Segal G."/>
        </authorList>
    </citation>
    <scope>NUCLEOTIDE SEQUENCE [LARGE SCALE GENOMIC DNA]</scope>
    <source>
        <strain evidence="2 3">Oak Ridge-10</strain>
    </source>
</reference>
<dbReference type="PATRIC" id="fig|29423.5.peg.2409"/>
<gene>
    <name evidence="2" type="ORF">Loak_2295</name>
</gene>
<dbReference type="EMBL" id="LNYP01000031">
    <property type="protein sequence ID" value="KTD37159.1"/>
    <property type="molecule type" value="Genomic_DNA"/>
</dbReference>
<feature type="chain" id="PRO_5006915940" evidence="1">
    <location>
        <begin position="20"/>
        <end position="74"/>
    </location>
</feature>
<evidence type="ECO:0000256" key="1">
    <source>
        <dbReference type="SAM" id="SignalP"/>
    </source>
</evidence>
<name>A0A0W0WXX4_9GAMM</name>
<feature type="signal peptide" evidence="1">
    <location>
        <begin position="1"/>
        <end position="19"/>
    </location>
</feature>
<organism evidence="2 3">
    <name type="scientific">Legionella oakridgensis</name>
    <dbReference type="NCBI Taxonomy" id="29423"/>
    <lineage>
        <taxon>Bacteria</taxon>
        <taxon>Pseudomonadati</taxon>
        <taxon>Pseudomonadota</taxon>
        <taxon>Gammaproteobacteria</taxon>
        <taxon>Legionellales</taxon>
        <taxon>Legionellaceae</taxon>
        <taxon>Legionella</taxon>
    </lineage>
</organism>
<protein>
    <submittedName>
        <fullName evidence="2">Uncharacterized protein</fullName>
    </submittedName>
</protein>
<evidence type="ECO:0000313" key="3">
    <source>
        <dbReference type="Proteomes" id="UP000054858"/>
    </source>
</evidence>
<dbReference type="AlphaFoldDB" id="A0A0W0WXX4"/>